<sequence length="318" mass="34228">MAADSESEPREVEEPTQDPADDAAPRRPATFAGRLKLQDFAYTSAEPRRSARIAKPVFATAAGAGAASSSSSASGSKRKAAGTAADDDGDDDNGGGGEGTKKPAKRAKKQQQRKGSGYAPPATYAHLPPLPDAVAENLLVMFIGLNPGISTARSGHAYAHPSNLFWKLLASSGVTPRRCAPEEDRVLPALYGLGFTNIVSRPSRNGGELRNAELDEGVAVLQDKARRWRPESVCIVGKSIWESIWRVRHGRPVGKDFRYGWQDRSENMGVVEGEWEGAKVFVASSTSGLAASLSTAEKERIWSELGTWVKQRRIERGE</sequence>
<organism evidence="1 2">
    <name type="scientific">Trichothecium roseum</name>
    <dbReference type="NCBI Taxonomy" id="47278"/>
    <lineage>
        <taxon>Eukaryota</taxon>
        <taxon>Fungi</taxon>
        <taxon>Dikarya</taxon>
        <taxon>Ascomycota</taxon>
        <taxon>Pezizomycotina</taxon>
        <taxon>Sordariomycetes</taxon>
        <taxon>Hypocreomycetidae</taxon>
        <taxon>Hypocreales</taxon>
        <taxon>Hypocreales incertae sedis</taxon>
        <taxon>Trichothecium</taxon>
    </lineage>
</organism>
<keyword evidence="2" id="KW-1185">Reference proteome</keyword>
<accession>A0ACC0UZX0</accession>
<comment type="caution">
    <text evidence="1">The sequence shown here is derived from an EMBL/GenBank/DDBJ whole genome shotgun (WGS) entry which is preliminary data.</text>
</comment>
<name>A0ACC0UZX0_9HYPO</name>
<protein>
    <submittedName>
        <fullName evidence="1">Uncharacterized protein</fullName>
    </submittedName>
</protein>
<reference evidence="1" key="1">
    <citation type="submission" date="2022-10" db="EMBL/GenBank/DDBJ databases">
        <title>Complete Genome of Trichothecium roseum strain YXFP-22015, a Plant Pathogen Isolated from Citrus.</title>
        <authorList>
            <person name="Wang Y."/>
            <person name="Zhu L."/>
        </authorList>
    </citation>
    <scope>NUCLEOTIDE SEQUENCE</scope>
    <source>
        <strain evidence="1">YXFP-22015</strain>
    </source>
</reference>
<evidence type="ECO:0000313" key="1">
    <source>
        <dbReference type="EMBL" id="KAI9899223.1"/>
    </source>
</evidence>
<dbReference type="Proteomes" id="UP001163324">
    <property type="component" value="Chromosome 5"/>
</dbReference>
<proteinExistence type="predicted"/>
<evidence type="ECO:0000313" key="2">
    <source>
        <dbReference type="Proteomes" id="UP001163324"/>
    </source>
</evidence>
<gene>
    <name evidence="1" type="ORF">N3K66_005684</name>
</gene>
<dbReference type="EMBL" id="CM047944">
    <property type="protein sequence ID" value="KAI9899223.1"/>
    <property type="molecule type" value="Genomic_DNA"/>
</dbReference>